<dbReference type="EMBL" id="JAACJL010000030">
    <property type="protein sequence ID" value="KAF4617507.1"/>
    <property type="molecule type" value="Genomic_DNA"/>
</dbReference>
<feature type="compositionally biased region" description="Polar residues" evidence="1">
    <location>
        <begin position="113"/>
        <end position="133"/>
    </location>
</feature>
<dbReference type="Proteomes" id="UP000521872">
    <property type="component" value="Unassembled WGS sequence"/>
</dbReference>
<dbReference type="AlphaFoldDB" id="A0A8H4QUB9"/>
<organism evidence="2 3">
    <name type="scientific">Agrocybe pediades</name>
    <dbReference type="NCBI Taxonomy" id="84607"/>
    <lineage>
        <taxon>Eukaryota</taxon>
        <taxon>Fungi</taxon>
        <taxon>Dikarya</taxon>
        <taxon>Basidiomycota</taxon>
        <taxon>Agaricomycotina</taxon>
        <taxon>Agaricomycetes</taxon>
        <taxon>Agaricomycetidae</taxon>
        <taxon>Agaricales</taxon>
        <taxon>Agaricineae</taxon>
        <taxon>Strophariaceae</taxon>
        <taxon>Agrocybe</taxon>
    </lineage>
</organism>
<name>A0A8H4QUB9_9AGAR</name>
<comment type="caution">
    <text evidence="2">The sequence shown here is derived from an EMBL/GenBank/DDBJ whole genome shotgun (WGS) entry which is preliminary data.</text>
</comment>
<feature type="compositionally biased region" description="Basic and acidic residues" evidence="1">
    <location>
        <begin position="208"/>
        <end position="227"/>
    </location>
</feature>
<feature type="compositionally biased region" description="Basic and acidic residues" evidence="1">
    <location>
        <begin position="169"/>
        <end position="185"/>
    </location>
</feature>
<proteinExistence type="predicted"/>
<gene>
    <name evidence="2" type="ORF">D9613_005753</name>
</gene>
<feature type="compositionally biased region" description="Low complexity" evidence="1">
    <location>
        <begin position="1"/>
        <end position="27"/>
    </location>
</feature>
<evidence type="ECO:0000313" key="2">
    <source>
        <dbReference type="EMBL" id="KAF4617507.1"/>
    </source>
</evidence>
<feature type="compositionally biased region" description="Polar residues" evidence="1">
    <location>
        <begin position="85"/>
        <end position="96"/>
    </location>
</feature>
<accession>A0A8H4QUB9</accession>
<sequence length="227" mass="23981">MSATRLARTAFQAATRRTAATPATTMRVSKRAMSASSHAGAKTKSDTPWLVASALVFGPAFLYLVSPSARKKEHLPHNDKHDFPNLQTKTSSTPESKSAPVELMKDSEGTEANVASSIELAQTTDSPNEQQSPEKAAEIREDAEAEGASSEASSQDNAGPAPETVGKSPEGEQTTKEGSHQRKGETGITSQDVGKESAQKGITPKTASEIRDKEAAEGTDEGKKTKE</sequence>
<evidence type="ECO:0000313" key="3">
    <source>
        <dbReference type="Proteomes" id="UP000521872"/>
    </source>
</evidence>
<keyword evidence="3" id="KW-1185">Reference proteome</keyword>
<reference evidence="2 3" key="1">
    <citation type="submission" date="2019-12" db="EMBL/GenBank/DDBJ databases">
        <authorList>
            <person name="Floudas D."/>
            <person name="Bentzer J."/>
            <person name="Ahren D."/>
            <person name="Johansson T."/>
            <person name="Persson P."/>
            <person name="Tunlid A."/>
        </authorList>
    </citation>
    <scope>NUCLEOTIDE SEQUENCE [LARGE SCALE GENOMIC DNA]</scope>
    <source>
        <strain evidence="2 3">CBS 102.39</strain>
    </source>
</reference>
<feature type="region of interest" description="Disordered" evidence="1">
    <location>
        <begin position="1"/>
        <end position="45"/>
    </location>
</feature>
<feature type="region of interest" description="Disordered" evidence="1">
    <location>
        <begin position="73"/>
        <end position="227"/>
    </location>
</feature>
<evidence type="ECO:0000256" key="1">
    <source>
        <dbReference type="SAM" id="MobiDB-lite"/>
    </source>
</evidence>
<protein>
    <submittedName>
        <fullName evidence="2">Uncharacterized protein</fullName>
    </submittedName>
</protein>